<evidence type="ECO:0000313" key="4">
    <source>
        <dbReference type="Proteomes" id="UP000006755"/>
    </source>
</evidence>
<accession>K2IED8</accession>
<keyword evidence="4" id="KW-1185">Reference proteome</keyword>
<dbReference type="Pfam" id="PF04264">
    <property type="entry name" value="YceI"/>
    <property type="match status" value="1"/>
</dbReference>
<dbReference type="RefSeq" id="WP_008486339.1">
    <property type="nucleotide sequence ID" value="NZ_AMRI01000031.1"/>
</dbReference>
<dbReference type="PANTHER" id="PTHR34406:SF1">
    <property type="entry name" value="PROTEIN YCEI"/>
    <property type="match status" value="1"/>
</dbReference>
<dbReference type="PATRIC" id="fig|745411.4.peg.3342"/>
<feature type="chain" id="PRO_5003858774" description="Lipid/polyisoprenoid-binding YceI-like domain-containing protein" evidence="1">
    <location>
        <begin position="22"/>
        <end position="190"/>
    </location>
</feature>
<dbReference type="InterPro" id="IPR036761">
    <property type="entry name" value="TTHA0802/YceI-like_sf"/>
</dbReference>
<dbReference type="Proteomes" id="UP000006755">
    <property type="component" value="Unassembled WGS sequence"/>
</dbReference>
<organism evidence="3 4">
    <name type="scientific">Gallaecimonas xiamenensis 3-C-1</name>
    <dbReference type="NCBI Taxonomy" id="745411"/>
    <lineage>
        <taxon>Bacteria</taxon>
        <taxon>Pseudomonadati</taxon>
        <taxon>Pseudomonadota</taxon>
        <taxon>Gammaproteobacteria</taxon>
        <taxon>Enterobacterales</taxon>
        <taxon>Gallaecimonadaceae</taxon>
        <taxon>Gallaecimonas</taxon>
    </lineage>
</organism>
<dbReference type="NCBIfam" id="NF002994">
    <property type="entry name" value="PRK03757.1"/>
    <property type="match status" value="1"/>
</dbReference>
<dbReference type="InterPro" id="IPR007372">
    <property type="entry name" value="Lipid/polyisoprenoid-bd_YceI"/>
</dbReference>
<keyword evidence="1" id="KW-0732">Signal</keyword>
<feature type="domain" description="Lipid/polyisoprenoid-binding YceI-like" evidence="2">
    <location>
        <begin position="23"/>
        <end position="188"/>
    </location>
</feature>
<gene>
    <name evidence="3" type="ORF">B3C1_16977</name>
</gene>
<dbReference type="AlphaFoldDB" id="K2IED8"/>
<proteinExistence type="predicted"/>
<evidence type="ECO:0000256" key="1">
    <source>
        <dbReference type="SAM" id="SignalP"/>
    </source>
</evidence>
<dbReference type="STRING" id="745411.B3C1_16977"/>
<dbReference type="EMBL" id="AMRI01000031">
    <property type="protein sequence ID" value="EKE68411.1"/>
    <property type="molecule type" value="Genomic_DNA"/>
</dbReference>
<dbReference type="PANTHER" id="PTHR34406">
    <property type="entry name" value="PROTEIN YCEI"/>
    <property type="match status" value="1"/>
</dbReference>
<dbReference type="Gene3D" id="2.40.128.110">
    <property type="entry name" value="Lipid/polyisoprenoid-binding, YceI-like"/>
    <property type="match status" value="1"/>
</dbReference>
<name>K2IED8_9GAMM</name>
<evidence type="ECO:0000313" key="3">
    <source>
        <dbReference type="EMBL" id="EKE68411.1"/>
    </source>
</evidence>
<dbReference type="SMART" id="SM00867">
    <property type="entry name" value="YceI"/>
    <property type="match status" value="1"/>
</dbReference>
<dbReference type="SUPFAM" id="SSF101874">
    <property type="entry name" value="YceI-like"/>
    <property type="match status" value="1"/>
</dbReference>
<evidence type="ECO:0000259" key="2">
    <source>
        <dbReference type="SMART" id="SM00867"/>
    </source>
</evidence>
<dbReference type="OrthoDB" id="9811006at2"/>
<dbReference type="eggNOG" id="COG2353">
    <property type="taxonomic scope" value="Bacteria"/>
</dbReference>
<comment type="caution">
    <text evidence="3">The sequence shown here is derived from an EMBL/GenBank/DDBJ whole genome shotgun (WGS) entry which is preliminary data.</text>
</comment>
<sequence length="190" mass="20638">MMKKTLLATALLGALATPAMAADYVIDHEGQHAFIQFKIKHLGYSWLLGQFNDFDGTFSYDDKNPQASKVSVNINTDSLNSAHAERDKHLKSKDFLDVASFPKASFESTAFTPKADGTAVLTGNFTLHGVTKPISIDVTHIGGGADPWGGYRQGFEGTTSFKLADYGINYDLGPASKEVQIYISLEGVRQ</sequence>
<protein>
    <recommendedName>
        <fullName evidence="2">Lipid/polyisoprenoid-binding YceI-like domain-containing protein</fullName>
    </recommendedName>
</protein>
<feature type="signal peptide" evidence="1">
    <location>
        <begin position="1"/>
        <end position="21"/>
    </location>
</feature>
<reference evidence="3 4" key="1">
    <citation type="journal article" date="2012" name="J. Bacteriol.">
        <title>Genome Sequence of Gallaecimonas xiamenensis Type Strain 3-C-1.</title>
        <authorList>
            <person name="Lai Q."/>
            <person name="Wang L."/>
            <person name="Wang W."/>
            <person name="Shao Z."/>
        </authorList>
    </citation>
    <scope>NUCLEOTIDE SEQUENCE [LARGE SCALE GENOMIC DNA]</scope>
    <source>
        <strain evidence="3 4">3-C-1</strain>
    </source>
</reference>